<sequence length="115" mass="12599">MNEMMISKLLFSAAKDYETSTFHSIADGETLVSTGGTFELRFFIPSSSENRYVGICYKEILVITFVWVANRDSPLIDSSDLLTVTIPGILVLWSSNTPTSASNPAAQLSDSEILL</sequence>
<proteinExistence type="predicted"/>
<evidence type="ECO:0000313" key="5">
    <source>
        <dbReference type="EMBL" id="RXH98499.1"/>
    </source>
</evidence>
<reference evidence="5 6" key="1">
    <citation type="submission" date="2018-10" db="EMBL/GenBank/DDBJ databases">
        <title>A high-quality apple genome assembly.</title>
        <authorList>
            <person name="Hu J."/>
        </authorList>
    </citation>
    <scope>NUCLEOTIDE SEQUENCE [LARGE SCALE GENOMIC DNA]</scope>
    <source>
        <strain evidence="6">cv. HFTH1</strain>
        <tissue evidence="5">Young leaf</tissue>
    </source>
</reference>
<dbReference type="SMART" id="SM00108">
    <property type="entry name" value="B_lectin"/>
    <property type="match status" value="1"/>
</dbReference>
<keyword evidence="6" id="KW-1185">Reference proteome</keyword>
<dbReference type="InterPro" id="IPR001480">
    <property type="entry name" value="Bulb-type_lectin_dom"/>
</dbReference>
<dbReference type="EMBL" id="RDQH01000331">
    <property type="protein sequence ID" value="RXH98499.1"/>
    <property type="molecule type" value="Genomic_DNA"/>
</dbReference>
<name>A0A498JRD5_MALDO</name>
<dbReference type="CDD" id="cd00028">
    <property type="entry name" value="B_lectin"/>
    <property type="match status" value="1"/>
</dbReference>
<feature type="domain" description="Bulb-type lectin" evidence="4">
    <location>
        <begin position="16"/>
        <end position="115"/>
    </location>
</feature>
<evidence type="ECO:0000313" key="6">
    <source>
        <dbReference type="Proteomes" id="UP000290289"/>
    </source>
</evidence>
<evidence type="ECO:0000259" key="4">
    <source>
        <dbReference type="PROSITE" id="PS50927"/>
    </source>
</evidence>
<keyword evidence="3" id="KW-0325">Glycoprotein</keyword>
<protein>
    <recommendedName>
        <fullName evidence="4">Bulb-type lectin domain-containing protein</fullName>
    </recommendedName>
</protein>
<evidence type="ECO:0000256" key="1">
    <source>
        <dbReference type="ARBA" id="ARBA00022729"/>
    </source>
</evidence>
<organism evidence="5 6">
    <name type="scientific">Malus domestica</name>
    <name type="common">Apple</name>
    <name type="synonym">Pyrus malus</name>
    <dbReference type="NCBI Taxonomy" id="3750"/>
    <lineage>
        <taxon>Eukaryota</taxon>
        <taxon>Viridiplantae</taxon>
        <taxon>Streptophyta</taxon>
        <taxon>Embryophyta</taxon>
        <taxon>Tracheophyta</taxon>
        <taxon>Spermatophyta</taxon>
        <taxon>Magnoliopsida</taxon>
        <taxon>eudicotyledons</taxon>
        <taxon>Gunneridae</taxon>
        <taxon>Pentapetalae</taxon>
        <taxon>rosids</taxon>
        <taxon>fabids</taxon>
        <taxon>Rosales</taxon>
        <taxon>Rosaceae</taxon>
        <taxon>Amygdaloideae</taxon>
        <taxon>Maleae</taxon>
        <taxon>Malus</taxon>
    </lineage>
</organism>
<keyword evidence="2" id="KW-1015">Disulfide bond</keyword>
<accession>A0A498JRD5</accession>
<dbReference type="Proteomes" id="UP000290289">
    <property type="component" value="Chromosome 5"/>
</dbReference>
<dbReference type="SUPFAM" id="SSF51110">
    <property type="entry name" value="alpha-D-mannose-specific plant lectins"/>
    <property type="match status" value="1"/>
</dbReference>
<comment type="caution">
    <text evidence="5">The sequence shown here is derived from an EMBL/GenBank/DDBJ whole genome shotgun (WGS) entry which is preliminary data.</text>
</comment>
<dbReference type="PROSITE" id="PS50927">
    <property type="entry name" value="BULB_LECTIN"/>
    <property type="match status" value="1"/>
</dbReference>
<gene>
    <name evidence="5" type="ORF">DVH24_010824</name>
</gene>
<dbReference type="PANTHER" id="PTHR32444">
    <property type="entry name" value="BULB-TYPE LECTIN DOMAIN-CONTAINING PROTEIN"/>
    <property type="match status" value="1"/>
</dbReference>
<dbReference type="PANTHER" id="PTHR32444:SF183">
    <property type="entry name" value="APPLE DOMAIN-CONTAINING PROTEIN"/>
    <property type="match status" value="1"/>
</dbReference>
<dbReference type="Gene3D" id="2.90.10.10">
    <property type="entry name" value="Bulb-type lectin domain"/>
    <property type="match status" value="1"/>
</dbReference>
<evidence type="ECO:0000256" key="2">
    <source>
        <dbReference type="ARBA" id="ARBA00023157"/>
    </source>
</evidence>
<dbReference type="Pfam" id="PF01453">
    <property type="entry name" value="B_lectin"/>
    <property type="match status" value="1"/>
</dbReference>
<dbReference type="InterPro" id="IPR036426">
    <property type="entry name" value="Bulb-type_lectin_dom_sf"/>
</dbReference>
<dbReference type="AlphaFoldDB" id="A0A498JRD5"/>
<keyword evidence="1" id="KW-0732">Signal</keyword>
<evidence type="ECO:0000256" key="3">
    <source>
        <dbReference type="ARBA" id="ARBA00023180"/>
    </source>
</evidence>